<reference evidence="2 3" key="1">
    <citation type="journal article" date="2012" name="Science">
        <title>The Paleozoic origin of enzymatic lignin decomposition reconstructed from 31 fungal genomes.</title>
        <authorList>
            <person name="Floudas D."/>
            <person name="Binder M."/>
            <person name="Riley R."/>
            <person name="Barry K."/>
            <person name="Blanchette R.A."/>
            <person name="Henrissat B."/>
            <person name="Martinez A.T."/>
            <person name="Otillar R."/>
            <person name="Spatafora J.W."/>
            <person name="Yadav J.S."/>
            <person name="Aerts A."/>
            <person name="Benoit I."/>
            <person name="Boyd A."/>
            <person name="Carlson A."/>
            <person name="Copeland A."/>
            <person name="Coutinho P.M."/>
            <person name="de Vries R.P."/>
            <person name="Ferreira P."/>
            <person name="Findley K."/>
            <person name="Foster B."/>
            <person name="Gaskell J."/>
            <person name="Glotzer D."/>
            <person name="Gorecki P."/>
            <person name="Heitman J."/>
            <person name="Hesse C."/>
            <person name="Hori C."/>
            <person name="Igarashi K."/>
            <person name="Jurgens J.A."/>
            <person name="Kallen N."/>
            <person name="Kersten P."/>
            <person name="Kohler A."/>
            <person name="Kuees U."/>
            <person name="Kumar T.K.A."/>
            <person name="Kuo A."/>
            <person name="LaButti K."/>
            <person name="Larrondo L.F."/>
            <person name="Lindquist E."/>
            <person name="Ling A."/>
            <person name="Lombard V."/>
            <person name="Lucas S."/>
            <person name="Lundell T."/>
            <person name="Martin R."/>
            <person name="McLaughlin D.J."/>
            <person name="Morgenstern I."/>
            <person name="Morin E."/>
            <person name="Murat C."/>
            <person name="Nagy L.G."/>
            <person name="Nolan M."/>
            <person name="Ohm R.A."/>
            <person name="Patyshakuliyeva A."/>
            <person name="Rokas A."/>
            <person name="Ruiz-Duenas F.J."/>
            <person name="Sabat G."/>
            <person name="Salamov A."/>
            <person name="Samejima M."/>
            <person name="Schmutz J."/>
            <person name="Slot J.C."/>
            <person name="St John F."/>
            <person name="Stenlid J."/>
            <person name="Sun H."/>
            <person name="Sun S."/>
            <person name="Syed K."/>
            <person name="Tsang A."/>
            <person name="Wiebenga A."/>
            <person name="Young D."/>
            <person name="Pisabarro A."/>
            <person name="Eastwood D.C."/>
            <person name="Martin F."/>
            <person name="Cullen D."/>
            <person name="Grigoriev I.V."/>
            <person name="Hibbett D.S."/>
        </authorList>
    </citation>
    <scope>NUCLEOTIDE SEQUENCE [LARGE SCALE GENOMIC DNA]</scope>
    <source>
        <strain evidence="2 3">ATCC 11539</strain>
    </source>
</reference>
<dbReference type="EMBL" id="KB469302">
    <property type="protein sequence ID" value="EPQ54969.1"/>
    <property type="molecule type" value="Genomic_DNA"/>
</dbReference>
<dbReference type="KEGG" id="gtr:GLOTRDRAFT_129279"/>
<sequence>MPASRLIVVSFIWKQPGRVQSPQDRRPPARSPRGPPDVGTQNTAAFWVSTSSSTLIDYRKPMTPAPRKSAAPLLFYFIFSVFQPFSPSPPSRFPGHLSSDRRPFSDSSWSQDDDEMRALSVRGLVVELWPSLHGPSPPHYTRRLRWTRRRQVGVFGSERTSLCYASARSTWLSLVNVVFHFLSPSPYLPLPHLAPALEGPETLHIRRPPSCTSCGLRVQELLAVSTAAAAAVAAVALPDGAFAPTSNRTAPP</sequence>
<name>S7RQ02_GLOTA</name>
<evidence type="ECO:0000313" key="2">
    <source>
        <dbReference type="EMBL" id="EPQ54969.1"/>
    </source>
</evidence>
<dbReference type="HOGENOM" id="CLU_1102876_0_0_1"/>
<keyword evidence="3" id="KW-1185">Reference proteome</keyword>
<evidence type="ECO:0000256" key="1">
    <source>
        <dbReference type="SAM" id="MobiDB-lite"/>
    </source>
</evidence>
<proteinExistence type="predicted"/>
<protein>
    <submittedName>
        <fullName evidence="2">Uncharacterized protein</fullName>
    </submittedName>
</protein>
<organism evidence="2 3">
    <name type="scientific">Gloeophyllum trabeum (strain ATCC 11539 / FP-39264 / Madison 617)</name>
    <name type="common">Brown rot fungus</name>
    <dbReference type="NCBI Taxonomy" id="670483"/>
    <lineage>
        <taxon>Eukaryota</taxon>
        <taxon>Fungi</taxon>
        <taxon>Dikarya</taxon>
        <taxon>Basidiomycota</taxon>
        <taxon>Agaricomycotina</taxon>
        <taxon>Agaricomycetes</taxon>
        <taxon>Gloeophyllales</taxon>
        <taxon>Gloeophyllaceae</taxon>
        <taxon>Gloeophyllum</taxon>
    </lineage>
</organism>
<dbReference type="GeneID" id="19301891"/>
<dbReference type="AlphaFoldDB" id="S7RQ02"/>
<dbReference type="RefSeq" id="XP_007866160.1">
    <property type="nucleotide sequence ID" value="XM_007867969.1"/>
</dbReference>
<gene>
    <name evidence="2" type="ORF">GLOTRDRAFT_129279</name>
</gene>
<feature type="region of interest" description="Disordered" evidence="1">
    <location>
        <begin position="18"/>
        <end position="42"/>
    </location>
</feature>
<accession>S7RQ02</accession>
<dbReference type="Proteomes" id="UP000030669">
    <property type="component" value="Unassembled WGS sequence"/>
</dbReference>
<evidence type="ECO:0000313" key="3">
    <source>
        <dbReference type="Proteomes" id="UP000030669"/>
    </source>
</evidence>